<dbReference type="Pfam" id="PF24570">
    <property type="entry name" value="BACK_BPM_SPOP"/>
    <property type="match status" value="1"/>
</dbReference>
<comment type="pathway">
    <text evidence="1">Protein modification; protein ubiquitination.</text>
</comment>
<dbReference type="Pfam" id="PF00651">
    <property type="entry name" value="BTB"/>
    <property type="match status" value="1"/>
</dbReference>
<evidence type="ECO:0000256" key="2">
    <source>
        <dbReference type="ARBA" id="ARBA00010846"/>
    </source>
</evidence>
<evidence type="ECO:0000313" key="3">
    <source>
        <dbReference type="EnsemblPlants" id="EMT05049"/>
    </source>
</evidence>
<reference evidence="3" key="1">
    <citation type="submission" date="2015-06" db="UniProtKB">
        <authorList>
            <consortium name="EnsemblPlants"/>
        </authorList>
    </citation>
    <scope>IDENTIFICATION</scope>
</reference>
<dbReference type="Gene3D" id="1.25.40.420">
    <property type="match status" value="1"/>
</dbReference>
<dbReference type="PROSITE" id="PS50144">
    <property type="entry name" value="MATH"/>
    <property type="match status" value="1"/>
</dbReference>
<dbReference type="InterPro" id="IPR011333">
    <property type="entry name" value="SKP1/BTB/POZ_sf"/>
</dbReference>
<dbReference type="SUPFAM" id="SSF49599">
    <property type="entry name" value="TRAF domain-like"/>
    <property type="match status" value="1"/>
</dbReference>
<dbReference type="Pfam" id="PF22486">
    <property type="entry name" value="MATH_2"/>
    <property type="match status" value="1"/>
</dbReference>
<dbReference type="Gene3D" id="2.60.210.10">
    <property type="entry name" value="Apoptosis, Tumor Necrosis Factor Receptor Associated Protein 2, Chain A"/>
    <property type="match status" value="1"/>
</dbReference>
<proteinExistence type="inferred from homology"/>
<accession>M8AUD5</accession>
<dbReference type="SMART" id="SM00225">
    <property type="entry name" value="BTB"/>
    <property type="match status" value="1"/>
</dbReference>
<dbReference type="InterPro" id="IPR000210">
    <property type="entry name" value="BTB/POZ_dom"/>
</dbReference>
<dbReference type="SUPFAM" id="SSF54695">
    <property type="entry name" value="POZ domain"/>
    <property type="match status" value="1"/>
</dbReference>
<evidence type="ECO:0000256" key="1">
    <source>
        <dbReference type="ARBA" id="ARBA00004906"/>
    </source>
</evidence>
<dbReference type="InterPro" id="IPR045005">
    <property type="entry name" value="BPM1-6"/>
</dbReference>
<dbReference type="Gene3D" id="3.30.710.10">
    <property type="entry name" value="Potassium Channel Kv1.1, Chain A"/>
    <property type="match status" value="1"/>
</dbReference>
<dbReference type="PANTHER" id="PTHR26379:SF396">
    <property type="entry name" value="BTB_POZ DOMAIN CONTAINING PROTEIN"/>
    <property type="match status" value="1"/>
</dbReference>
<comment type="similarity">
    <text evidence="2">Belongs to the Tdpoz family.</text>
</comment>
<dbReference type="CDD" id="cd00121">
    <property type="entry name" value="MATH"/>
    <property type="match status" value="1"/>
</dbReference>
<dbReference type="PANTHER" id="PTHR26379">
    <property type="entry name" value="BTB/POZ AND MATH DOMAIN-CONTAINING PROTEIN 1"/>
    <property type="match status" value="1"/>
</dbReference>
<dbReference type="EnsemblPlants" id="EMT05049">
    <property type="protein sequence ID" value="EMT05049"/>
    <property type="gene ID" value="F775_25853"/>
</dbReference>
<organism evidence="3">
    <name type="scientific">Aegilops tauschii</name>
    <name type="common">Tausch's goatgrass</name>
    <name type="synonym">Aegilops squarrosa</name>
    <dbReference type="NCBI Taxonomy" id="37682"/>
    <lineage>
        <taxon>Eukaryota</taxon>
        <taxon>Viridiplantae</taxon>
        <taxon>Streptophyta</taxon>
        <taxon>Embryophyta</taxon>
        <taxon>Tracheophyta</taxon>
        <taxon>Spermatophyta</taxon>
        <taxon>Magnoliopsida</taxon>
        <taxon>Liliopsida</taxon>
        <taxon>Poales</taxon>
        <taxon>Poaceae</taxon>
        <taxon>BOP clade</taxon>
        <taxon>Pooideae</taxon>
        <taxon>Triticodae</taxon>
        <taxon>Triticeae</taxon>
        <taxon>Triticinae</taxon>
        <taxon>Aegilops</taxon>
    </lineage>
</organism>
<dbReference type="InterPro" id="IPR056423">
    <property type="entry name" value="BACK_BPM_SPOP"/>
</dbReference>
<dbReference type="AlphaFoldDB" id="M8AUD5"/>
<dbReference type="GO" id="GO:0016567">
    <property type="term" value="P:protein ubiquitination"/>
    <property type="evidence" value="ECO:0007669"/>
    <property type="project" value="InterPro"/>
</dbReference>
<dbReference type="InterPro" id="IPR008974">
    <property type="entry name" value="TRAF-like"/>
</dbReference>
<name>M8AUD5_AEGTA</name>
<sequence>MRSSLWSVKDLGTSLFKRGSRGGNGILVVDMCPRALPLRRRLLQRWHGAWEVVEERMEIVVCIDNIWKTERVLGSWFVDGMYGFLLQRLCHVRVPDLEYDGVSGVLPQSDSFNGNGFTFASHLGGPQSCISAMEPRRARHVLRIKGYPALSEIYPNGKGFRSDSFPVGGTSWHIDFFPNGDSPETAGFVSVFAVLDRTATEVSTMAKVGFDLLDQATGEPAPRYARAGNIHDFTQLGEYWGFGDFIKREELDKDKDLLKDGTALSVRCNVMVLDFLAAPAMPPPPDWPLHMRDLLHSGQGADVRFLVGEETFAAHRCLLAARSAVFKAELYGPMMEGATHNIRIDGMRAQVFNNLLHFAYTDSLPQSDQDDDVVVAMAQHLMEAADRYAMERLKLLCEDVLRRKISVATAATTLALAEQHGCHRLKEACFELILKSPTTLDQAMTPDDLDHLSKTCPSLLNELTSKHAAIYSNLNNEKAEKSLPSSNRKRGRAPTPSLGAATVRHTRRRPAPTPSANQLPARRLLG</sequence>
<dbReference type="PROSITE" id="PS50097">
    <property type="entry name" value="BTB"/>
    <property type="match status" value="1"/>
</dbReference>
<protein>
    <submittedName>
        <fullName evidence="3">TD and POZ domain-containing protein 2</fullName>
    </submittedName>
</protein>
<dbReference type="InterPro" id="IPR002083">
    <property type="entry name" value="MATH/TRAF_dom"/>
</dbReference>